<comment type="caution">
    <text evidence="1">The sequence shown here is derived from an EMBL/GenBank/DDBJ whole genome shotgun (WGS) entry which is preliminary data.</text>
</comment>
<keyword evidence="2" id="KW-1185">Reference proteome</keyword>
<organism evidence="1 2">
    <name type="scientific">Naganishia adeliensis</name>
    <dbReference type="NCBI Taxonomy" id="92952"/>
    <lineage>
        <taxon>Eukaryota</taxon>
        <taxon>Fungi</taxon>
        <taxon>Dikarya</taxon>
        <taxon>Basidiomycota</taxon>
        <taxon>Agaricomycotina</taxon>
        <taxon>Tremellomycetes</taxon>
        <taxon>Filobasidiales</taxon>
        <taxon>Filobasidiaceae</taxon>
        <taxon>Naganishia</taxon>
    </lineage>
</organism>
<reference evidence="1" key="1">
    <citation type="submission" date="2023-04" db="EMBL/GenBank/DDBJ databases">
        <title>Draft Genome sequencing of Naganishia species isolated from polar environments using Oxford Nanopore Technology.</title>
        <authorList>
            <person name="Leo P."/>
            <person name="Venkateswaran K."/>
        </authorList>
    </citation>
    <scope>NUCLEOTIDE SEQUENCE</scope>
    <source>
        <strain evidence="1">MNA-CCFEE 5262</strain>
    </source>
</reference>
<evidence type="ECO:0000313" key="1">
    <source>
        <dbReference type="EMBL" id="KAJ9113745.1"/>
    </source>
</evidence>
<dbReference type="EMBL" id="JASBWS010000011">
    <property type="protein sequence ID" value="KAJ9113745.1"/>
    <property type="molecule type" value="Genomic_DNA"/>
</dbReference>
<accession>A0ACC2WRE3</accession>
<dbReference type="Proteomes" id="UP001230649">
    <property type="component" value="Unassembled WGS sequence"/>
</dbReference>
<proteinExistence type="predicted"/>
<sequence>MDQLSPTLSEPPPGSPFVPTVTVTTLGSLSKLIEKRTASWLYLQRAYSSSPDRWFQTVQISQPRIERCLVETLGSTKFAQETRNLFVLGMSLGPVLDAESATEFCRSMIRILEGWEVWNEGGMNGKGNGGVKNLFRNSRVARKSTAGTAEQYDHLSSNNSTNHNSASNGTNGFSASRPDSALIKMNLPFTFDYCQVVITLCEIIRQLYHRLEELVPSPSFLGSVTSRYSVSSMSSGNRPGMGSHSSSLHGSGNMDARQGSWGNTASGKGGSQVQGVATGGAARPSMMLPTGLTEQITKFDQKLRKILVSFARDTENIARAAVDEELNSLLREMNPARTPGSNIASAAFGEQQTANLGSVDEAGVMIR</sequence>
<protein>
    <submittedName>
        <fullName evidence="1">Uncharacterized protein</fullName>
    </submittedName>
</protein>
<evidence type="ECO:0000313" key="2">
    <source>
        <dbReference type="Proteomes" id="UP001230649"/>
    </source>
</evidence>
<name>A0ACC2WRE3_9TREE</name>
<gene>
    <name evidence="1" type="ORF">QFC20_001770</name>
</gene>